<name>A0A3P3R7Q1_9EURY</name>
<evidence type="ECO:0000259" key="8">
    <source>
        <dbReference type="Pfam" id="PF16916"/>
    </source>
</evidence>
<evidence type="ECO:0000256" key="6">
    <source>
        <dbReference type="SAM" id="Phobius"/>
    </source>
</evidence>
<dbReference type="SUPFAM" id="SSF160240">
    <property type="entry name" value="Cation efflux protein cytoplasmic domain-like"/>
    <property type="match status" value="1"/>
</dbReference>
<proteinExistence type="predicted"/>
<dbReference type="SUPFAM" id="SSF161111">
    <property type="entry name" value="Cation efflux protein transmembrane domain-like"/>
    <property type="match status" value="1"/>
</dbReference>
<feature type="transmembrane region" description="Helical" evidence="6">
    <location>
        <begin position="182"/>
        <end position="204"/>
    </location>
</feature>
<dbReference type="AlphaFoldDB" id="A0A3P3R7Q1"/>
<keyword evidence="4 6" id="KW-1133">Transmembrane helix</keyword>
<dbReference type="InterPro" id="IPR002524">
    <property type="entry name" value="Cation_efflux"/>
</dbReference>
<dbReference type="EMBL" id="RRCH01000035">
    <property type="protein sequence ID" value="RRJ28583.1"/>
    <property type="molecule type" value="Genomic_DNA"/>
</dbReference>
<feature type="domain" description="Cation efflux protein transmembrane" evidence="7">
    <location>
        <begin position="13"/>
        <end position="204"/>
    </location>
</feature>
<organism evidence="9 10">
    <name type="scientific">Halocatena pleomorpha</name>
    <dbReference type="NCBI Taxonomy" id="1785090"/>
    <lineage>
        <taxon>Archaea</taxon>
        <taxon>Methanobacteriati</taxon>
        <taxon>Methanobacteriota</taxon>
        <taxon>Stenosarchaea group</taxon>
        <taxon>Halobacteria</taxon>
        <taxon>Halobacteriales</taxon>
        <taxon>Natronomonadaceae</taxon>
        <taxon>Halocatena</taxon>
    </lineage>
</organism>
<protein>
    <submittedName>
        <fullName evidence="9">Cation transporter</fullName>
    </submittedName>
</protein>
<dbReference type="Gene3D" id="1.20.1510.10">
    <property type="entry name" value="Cation efflux protein transmembrane domain"/>
    <property type="match status" value="1"/>
</dbReference>
<dbReference type="PANTHER" id="PTHR43840:SF15">
    <property type="entry name" value="MITOCHONDRIAL METAL TRANSPORTER 1-RELATED"/>
    <property type="match status" value="1"/>
</dbReference>
<dbReference type="NCBIfam" id="TIGR01297">
    <property type="entry name" value="CDF"/>
    <property type="match status" value="1"/>
</dbReference>
<dbReference type="Gene3D" id="3.30.70.1350">
    <property type="entry name" value="Cation efflux protein, cytoplasmic domain"/>
    <property type="match status" value="1"/>
</dbReference>
<keyword evidence="3 6" id="KW-0812">Transmembrane</keyword>
<comment type="caution">
    <text evidence="9">The sequence shown here is derived from an EMBL/GenBank/DDBJ whole genome shotgun (WGS) entry which is preliminary data.</text>
</comment>
<dbReference type="InterPro" id="IPR027469">
    <property type="entry name" value="Cation_efflux_TMD_sf"/>
</dbReference>
<evidence type="ECO:0000256" key="3">
    <source>
        <dbReference type="ARBA" id="ARBA00022692"/>
    </source>
</evidence>
<feature type="domain" description="Cation efflux protein cytoplasmic" evidence="8">
    <location>
        <begin position="208"/>
        <end position="284"/>
    </location>
</feature>
<gene>
    <name evidence="9" type="ORF">EIK79_15400</name>
</gene>
<evidence type="ECO:0000256" key="1">
    <source>
        <dbReference type="ARBA" id="ARBA00004141"/>
    </source>
</evidence>
<dbReference type="Proteomes" id="UP000282322">
    <property type="component" value="Unassembled WGS sequence"/>
</dbReference>
<comment type="subcellular location">
    <subcellularLocation>
        <location evidence="1">Membrane</location>
        <topology evidence="1">Multi-pass membrane protein</topology>
    </subcellularLocation>
</comment>
<evidence type="ECO:0000256" key="2">
    <source>
        <dbReference type="ARBA" id="ARBA00022448"/>
    </source>
</evidence>
<accession>A0A3P3R7Q1</accession>
<feature type="transmembrane region" description="Helical" evidence="6">
    <location>
        <begin position="12"/>
        <end position="35"/>
    </location>
</feature>
<evidence type="ECO:0000313" key="9">
    <source>
        <dbReference type="EMBL" id="RRJ28583.1"/>
    </source>
</evidence>
<dbReference type="InterPro" id="IPR027470">
    <property type="entry name" value="Cation_efflux_CTD"/>
</dbReference>
<dbReference type="OrthoDB" id="8907at2157"/>
<evidence type="ECO:0000259" key="7">
    <source>
        <dbReference type="Pfam" id="PF01545"/>
    </source>
</evidence>
<dbReference type="Pfam" id="PF01545">
    <property type="entry name" value="Cation_efflux"/>
    <property type="match status" value="1"/>
</dbReference>
<feature type="transmembrane region" description="Helical" evidence="6">
    <location>
        <begin position="106"/>
        <end position="129"/>
    </location>
</feature>
<feature type="transmembrane region" description="Helical" evidence="6">
    <location>
        <begin position="156"/>
        <end position="176"/>
    </location>
</feature>
<feature type="transmembrane region" description="Helical" evidence="6">
    <location>
        <begin position="80"/>
        <end position="100"/>
    </location>
</feature>
<keyword evidence="10" id="KW-1185">Reference proteome</keyword>
<evidence type="ECO:0000256" key="5">
    <source>
        <dbReference type="ARBA" id="ARBA00023136"/>
    </source>
</evidence>
<dbReference type="Pfam" id="PF16916">
    <property type="entry name" value="ZT_dimer"/>
    <property type="match status" value="1"/>
</dbReference>
<evidence type="ECO:0000256" key="4">
    <source>
        <dbReference type="ARBA" id="ARBA00022989"/>
    </source>
</evidence>
<sequence length="307" mass="32566">MDRNTALRRIGLLVLGINGVLVVAKGGVYFATGSIAVGSEAVNSIADGVYSLVVVGGLYVTTQPPDPDHPHGHERIEPFVSLFVALGILAAGIAVLYNAVRSIQTGPVAVGELSAIAVLAGTAVVKYLLYRYCLRVSRTYHSPAIEATALDNRADVLTAIAALIGVLGASVGWPVLDPVAGIVVSLGIMYTGIEIVVDNVGYLVGVAPSEELRKEIVDRALSHPDVYGVHDVVPHHVGPEVDVSLHLEIEGDRSFTDAHDIETDVVESIREITEVDDVFVHLDPKELGEWKDTDSSYTDGTETDGTE</sequence>
<dbReference type="InterPro" id="IPR036837">
    <property type="entry name" value="Cation_efflux_CTD_sf"/>
</dbReference>
<evidence type="ECO:0000313" key="10">
    <source>
        <dbReference type="Proteomes" id="UP000282322"/>
    </source>
</evidence>
<keyword evidence="2" id="KW-0813">Transport</keyword>
<dbReference type="InterPro" id="IPR058533">
    <property type="entry name" value="Cation_efflux_TM"/>
</dbReference>
<dbReference type="PANTHER" id="PTHR43840">
    <property type="entry name" value="MITOCHONDRIAL METAL TRANSPORTER 1-RELATED"/>
    <property type="match status" value="1"/>
</dbReference>
<reference evidence="9 10" key="1">
    <citation type="submission" date="2018-11" db="EMBL/GenBank/DDBJ databases">
        <title>Taxonoimc description of Halomarina strain SPP-AMP-1.</title>
        <authorList>
            <person name="Pal Y."/>
            <person name="Srinivasana K."/>
            <person name="Verma A."/>
            <person name="Kumar P."/>
        </authorList>
    </citation>
    <scope>NUCLEOTIDE SEQUENCE [LARGE SCALE GENOMIC DNA]</scope>
    <source>
        <strain evidence="9 10">SPP-AMP-1</strain>
    </source>
</reference>
<dbReference type="RefSeq" id="WP_124956266.1">
    <property type="nucleotide sequence ID" value="NZ_RRCH01000035.1"/>
</dbReference>
<dbReference type="GO" id="GO:0008324">
    <property type="term" value="F:monoatomic cation transmembrane transporter activity"/>
    <property type="evidence" value="ECO:0007669"/>
    <property type="project" value="InterPro"/>
</dbReference>
<dbReference type="InterPro" id="IPR050291">
    <property type="entry name" value="CDF_Transporter"/>
</dbReference>
<dbReference type="GO" id="GO:0016020">
    <property type="term" value="C:membrane"/>
    <property type="evidence" value="ECO:0007669"/>
    <property type="project" value="UniProtKB-SubCell"/>
</dbReference>
<keyword evidence="5 6" id="KW-0472">Membrane</keyword>